<gene>
    <name evidence="2" type="ORF">J8F10_31085</name>
</gene>
<dbReference type="CDD" id="cd02440">
    <property type="entry name" value="AdoMet_MTases"/>
    <property type="match status" value="1"/>
</dbReference>
<evidence type="ECO:0000259" key="1">
    <source>
        <dbReference type="Pfam" id="PF08241"/>
    </source>
</evidence>
<dbReference type="GO" id="GO:0032259">
    <property type="term" value="P:methylation"/>
    <property type="evidence" value="ECO:0007669"/>
    <property type="project" value="UniProtKB-KW"/>
</dbReference>
<dbReference type="SUPFAM" id="SSF53335">
    <property type="entry name" value="S-adenosyl-L-methionine-dependent methyltransferases"/>
    <property type="match status" value="1"/>
</dbReference>
<evidence type="ECO:0000313" key="3">
    <source>
        <dbReference type="Proteomes" id="UP000676565"/>
    </source>
</evidence>
<dbReference type="InterPro" id="IPR013216">
    <property type="entry name" value="Methyltransf_11"/>
</dbReference>
<sequence>MRAMESGFANLKLFAVESSGSAEHATPLPMPAPAAPLAPDPHVAATHELIRPHTVRSTRHGCEPYSAAWFDELEQKRYQRHGHWLPRALEFGRHPGESLLVLGCGLGTDAASYTRTGTNVTIATTPDEHAHLVQDNFARHGLSADFVPLTGGRLPFADGAFDVVTWNALYDATEPASARIDELFRVLKPGGKVIGLFPARFDTAFWQNVLLPLQRIYWRCPPAPATAPKTTARELRRVFSRFGEHRVMKRHLRRGELPHAWRILPLIFLERFIGRVLVLKAKKPILAARLQVTQVDLGRIAA</sequence>
<evidence type="ECO:0000313" key="2">
    <source>
        <dbReference type="EMBL" id="MBP3959714.1"/>
    </source>
</evidence>
<keyword evidence="3" id="KW-1185">Reference proteome</keyword>
<feature type="domain" description="Methyltransferase type 11" evidence="1">
    <location>
        <begin position="101"/>
        <end position="194"/>
    </location>
</feature>
<accession>A0ABS5C150</accession>
<dbReference type="GO" id="GO:0008168">
    <property type="term" value="F:methyltransferase activity"/>
    <property type="evidence" value="ECO:0007669"/>
    <property type="project" value="UniProtKB-KW"/>
</dbReference>
<keyword evidence="2" id="KW-0808">Transferase</keyword>
<dbReference type="InterPro" id="IPR029063">
    <property type="entry name" value="SAM-dependent_MTases_sf"/>
</dbReference>
<name>A0ABS5C150_9BACT</name>
<proteinExistence type="predicted"/>
<dbReference type="Gene3D" id="3.40.50.150">
    <property type="entry name" value="Vaccinia Virus protein VP39"/>
    <property type="match status" value="1"/>
</dbReference>
<comment type="caution">
    <text evidence="2">The sequence shown here is derived from an EMBL/GenBank/DDBJ whole genome shotgun (WGS) entry which is preliminary data.</text>
</comment>
<protein>
    <submittedName>
        <fullName evidence="2">Methyltransferase domain-containing protein</fullName>
    </submittedName>
</protein>
<keyword evidence="2" id="KW-0489">Methyltransferase</keyword>
<organism evidence="2 3">
    <name type="scientific">Gemmata palustris</name>
    <dbReference type="NCBI Taxonomy" id="2822762"/>
    <lineage>
        <taxon>Bacteria</taxon>
        <taxon>Pseudomonadati</taxon>
        <taxon>Planctomycetota</taxon>
        <taxon>Planctomycetia</taxon>
        <taxon>Gemmatales</taxon>
        <taxon>Gemmataceae</taxon>
        <taxon>Gemmata</taxon>
    </lineage>
</organism>
<dbReference type="Pfam" id="PF08241">
    <property type="entry name" value="Methyltransf_11"/>
    <property type="match status" value="1"/>
</dbReference>
<reference evidence="2 3" key="1">
    <citation type="submission" date="2021-04" db="EMBL/GenBank/DDBJ databases">
        <authorList>
            <person name="Ivanova A."/>
        </authorList>
    </citation>
    <scope>NUCLEOTIDE SEQUENCE [LARGE SCALE GENOMIC DNA]</scope>
    <source>
        <strain evidence="2 3">G18</strain>
    </source>
</reference>
<dbReference type="EMBL" id="JAGKQQ010000001">
    <property type="protein sequence ID" value="MBP3959714.1"/>
    <property type="molecule type" value="Genomic_DNA"/>
</dbReference>
<dbReference type="Proteomes" id="UP000676565">
    <property type="component" value="Unassembled WGS sequence"/>
</dbReference>